<name>A0AAV4UGC8_9ARAC</name>
<protein>
    <submittedName>
        <fullName evidence="2">Uncharacterized protein</fullName>
    </submittedName>
</protein>
<evidence type="ECO:0000313" key="3">
    <source>
        <dbReference type="Proteomes" id="UP001054837"/>
    </source>
</evidence>
<keyword evidence="3" id="KW-1185">Reference proteome</keyword>
<comment type="caution">
    <text evidence="2">The sequence shown here is derived from an EMBL/GenBank/DDBJ whole genome shotgun (WGS) entry which is preliminary data.</text>
</comment>
<accession>A0AAV4UGC8</accession>
<evidence type="ECO:0000256" key="1">
    <source>
        <dbReference type="SAM" id="MobiDB-lite"/>
    </source>
</evidence>
<proteinExistence type="predicted"/>
<evidence type="ECO:0000313" key="2">
    <source>
        <dbReference type="EMBL" id="GIY56828.1"/>
    </source>
</evidence>
<sequence>MLTTKSLTKGEDVQRVRGSSKGEDDDALGITASHCHTSHCHCRNIHIILQYLFVGCSITIRSPTNEPTNIPAGNKSLNPAPFQPTEDFHAPNDDIEREPRNARNFCLI</sequence>
<dbReference type="AlphaFoldDB" id="A0AAV4UGC8"/>
<dbReference type="Proteomes" id="UP001054837">
    <property type="component" value="Unassembled WGS sequence"/>
</dbReference>
<gene>
    <name evidence="2" type="ORF">CDAR_17941</name>
</gene>
<feature type="compositionally biased region" description="Basic and acidic residues" evidence="1">
    <location>
        <begin position="86"/>
        <end position="96"/>
    </location>
</feature>
<organism evidence="2 3">
    <name type="scientific">Caerostris darwini</name>
    <dbReference type="NCBI Taxonomy" id="1538125"/>
    <lineage>
        <taxon>Eukaryota</taxon>
        <taxon>Metazoa</taxon>
        <taxon>Ecdysozoa</taxon>
        <taxon>Arthropoda</taxon>
        <taxon>Chelicerata</taxon>
        <taxon>Arachnida</taxon>
        <taxon>Araneae</taxon>
        <taxon>Araneomorphae</taxon>
        <taxon>Entelegynae</taxon>
        <taxon>Araneoidea</taxon>
        <taxon>Araneidae</taxon>
        <taxon>Caerostris</taxon>
    </lineage>
</organism>
<feature type="region of interest" description="Disordered" evidence="1">
    <location>
        <begin position="67"/>
        <end position="96"/>
    </location>
</feature>
<feature type="region of interest" description="Disordered" evidence="1">
    <location>
        <begin position="1"/>
        <end position="28"/>
    </location>
</feature>
<reference evidence="2 3" key="1">
    <citation type="submission" date="2021-06" db="EMBL/GenBank/DDBJ databases">
        <title>Caerostris darwini draft genome.</title>
        <authorList>
            <person name="Kono N."/>
            <person name="Arakawa K."/>
        </authorList>
    </citation>
    <scope>NUCLEOTIDE SEQUENCE [LARGE SCALE GENOMIC DNA]</scope>
</reference>
<dbReference type="EMBL" id="BPLQ01011225">
    <property type="protein sequence ID" value="GIY56828.1"/>
    <property type="molecule type" value="Genomic_DNA"/>
</dbReference>